<dbReference type="RefSeq" id="WP_060921340.1">
    <property type="nucleotide sequence ID" value="NZ_CBDRLI010000001.1"/>
</dbReference>
<dbReference type="Proteomes" id="UP000182126">
    <property type="component" value="Chromosome I"/>
</dbReference>
<name>A0A1H1SRB7_9MICO</name>
<sequence length="157" mass="16706">MSAGSAPLIIRPCRGEEEYAALVEIWRSAVRATHDFLDEADFARIESHLASDYFPAVTLTVAEQDGIPVGFAGVHDGGLEMLFVSDALRGRGVGSVLLAEVVAHQAVVRVDVNEDNPGARGFYRSRGFVEVGRSALDGDGRPYPTIHMALPGDPGAS</sequence>
<dbReference type="GO" id="GO:0016747">
    <property type="term" value="F:acyltransferase activity, transferring groups other than amino-acyl groups"/>
    <property type="evidence" value="ECO:0007669"/>
    <property type="project" value="InterPro"/>
</dbReference>
<dbReference type="SUPFAM" id="SSF55729">
    <property type="entry name" value="Acyl-CoA N-acyltransferases (Nat)"/>
    <property type="match status" value="1"/>
</dbReference>
<dbReference type="Pfam" id="PF13673">
    <property type="entry name" value="Acetyltransf_10"/>
    <property type="match status" value="1"/>
</dbReference>
<evidence type="ECO:0000256" key="1">
    <source>
        <dbReference type="ARBA" id="ARBA00022679"/>
    </source>
</evidence>
<proteinExistence type="predicted"/>
<gene>
    <name evidence="4" type="ORF">SAMN04489809_2001</name>
</gene>
<dbReference type="AlphaFoldDB" id="A0A1H1SRB7"/>
<dbReference type="InterPro" id="IPR000182">
    <property type="entry name" value="GNAT_dom"/>
</dbReference>
<dbReference type="CDD" id="cd04301">
    <property type="entry name" value="NAT_SF"/>
    <property type="match status" value="1"/>
</dbReference>
<evidence type="ECO:0000259" key="3">
    <source>
        <dbReference type="PROSITE" id="PS51186"/>
    </source>
</evidence>
<dbReference type="InterPro" id="IPR016181">
    <property type="entry name" value="Acyl_CoA_acyltransferase"/>
</dbReference>
<dbReference type="PANTHER" id="PTHR43800:SF1">
    <property type="entry name" value="PEPTIDYL-LYSINE N-ACETYLTRANSFERASE YJAB"/>
    <property type="match status" value="1"/>
</dbReference>
<keyword evidence="1 4" id="KW-0808">Transferase</keyword>
<evidence type="ECO:0000313" key="5">
    <source>
        <dbReference type="Proteomes" id="UP000182126"/>
    </source>
</evidence>
<dbReference type="EMBL" id="LT629770">
    <property type="protein sequence ID" value="SDS50471.1"/>
    <property type="molecule type" value="Genomic_DNA"/>
</dbReference>
<evidence type="ECO:0000313" key="4">
    <source>
        <dbReference type="EMBL" id="SDS50471.1"/>
    </source>
</evidence>
<evidence type="ECO:0000256" key="2">
    <source>
        <dbReference type="ARBA" id="ARBA00023315"/>
    </source>
</evidence>
<dbReference type="PANTHER" id="PTHR43800">
    <property type="entry name" value="PEPTIDYL-LYSINE N-ACETYLTRANSFERASE YJAB"/>
    <property type="match status" value="1"/>
</dbReference>
<dbReference type="Gene3D" id="3.40.630.30">
    <property type="match status" value="1"/>
</dbReference>
<protein>
    <submittedName>
        <fullName evidence="4">Putative acetyltransferase</fullName>
    </submittedName>
</protein>
<organism evidence="4 5">
    <name type="scientific">Microbacterium paraoxydans</name>
    <dbReference type="NCBI Taxonomy" id="199592"/>
    <lineage>
        <taxon>Bacteria</taxon>
        <taxon>Bacillati</taxon>
        <taxon>Actinomycetota</taxon>
        <taxon>Actinomycetes</taxon>
        <taxon>Micrococcales</taxon>
        <taxon>Microbacteriaceae</taxon>
        <taxon>Microbacterium</taxon>
    </lineage>
</organism>
<dbReference type="GeneID" id="36298374"/>
<feature type="domain" description="N-acetyltransferase" evidence="3">
    <location>
        <begin position="8"/>
        <end position="153"/>
    </location>
</feature>
<dbReference type="PROSITE" id="PS51186">
    <property type="entry name" value="GNAT"/>
    <property type="match status" value="1"/>
</dbReference>
<reference evidence="4 5" key="1">
    <citation type="submission" date="2016-10" db="EMBL/GenBank/DDBJ databases">
        <authorList>
            <person name="de Groot N.N."/>
        </authorList>
    </citation>
    <scope>NUCLEOTIDE SEQUENCE [LARGE SCALE GENOMIC DNA]</scope>
    <source>
        <strain evidence="4 5">DSM 15019</strain>
    </source>
</reference>
<keyword evidence="2" id="KW-0012">Acyltransferase</keyword>
<accession>A0A1H1SRB7</accession>